<dbReference type="KEGG" id="kne:92179495"/>
<dbReference type="AlphaFoldDB" id="A0AAW0YTW0"/>
<evidence type="ECO:0000256" key="1">
    <source>
        <dbReference type="SAM" id="MobiDB-lite"/>
    </source>
</evidence>
<name>A0AAW0YTW0_9TREE</name>
<evidence type="ECO:0000313" key="3">
    <source>
        <dbReference type="EMBL" id="KAK8861417.1"/>
    </source>
</evidence>
<organism evidence="3 4">
    <name type="scientific">Kwoniella newhampshirensis</name>
    <dbReference type="NCBI Taxonomy" id="1651941"/>
    <lineage>
        <taxon>Eukaryota</taxon>
        <taxon>Fungi</taxon>
        <taxon>Dikarya</taxon>
        <taxon>Basidiomycota</taxon>
        <taxon>Agaricomycotina</taxon>
        <taxon>Tremellomycetes</taxon>
        <taxon>Tremellales</taxon>
        <taxon>Cryptococcaceae</taxon>
        <taxon>Kwoniella</taxon>
    </lineage>
</organism>
<protein>
    <recommendedName>
        <fullName evidence="5">SGNH hydrolase-type esterase domain-containing protein</fullName>
    </recommendedName>
</protein>
<dbReference type="EMBL" id="JBCAWK010000004">
    <property type="protein sequence ID" value="KAK8861417.1"/>
    <property type="molecule type" value="Genomic_DNA"/>
</dbReference>
<proteinExistence type="predicted"/>
<dbReference type="RefSeq" id="XP_066804042.1">
    <property type="nucleotide sequence ID" value="XM_066945353.1"/>
</dbReference>
<keyword evidence="4" id="KW-1185">Reference proteome</keyword>
<comment type="caution">
    <text evidence="3">The sequence shown here is derived from an EMBL/GenBank/DDBJ whole genome shotgun (WGS) entry which is preliminary data.</text>
</comment>
<dbReference type="PANTHER" id="PTHR34407">
    <property type="entry name" value="EXPRESSED PROTEIN"/>
    <property type="match status" value="1"/>
</dbReference>
<gene>
    <name evidence="3" type="ORF">IAR55_002236</name>
</gene>
<sequence>MLSIPFSHHRLTKPWFILFCLLISLLILFAPFTTHGEETRQVLKGVIEKVKTKAGEVTSGSTGGQPVWDEDDAMREWELRRALQHEGTGARIQAFLDKLRSGQAFTVSVIGGSVSKGRGLSPPAKPLARRQRIDEDQELLDNSVENNVDITEALPDDLSTSTSSDSHPIAPLSHLGATTLYSPDNLHVMIFDWLNENFPHPENRFVNGAQGGVGAGYFGWCFKEHIPEDSDLILLELGINDLLEQEVVSSYEHLLRGLLELDSQPAIINIETFTTLFPALISSSTYHQDVLSFYDVPSIAIRDVLVPRILADPERQMPRWFRTGDDVAMGDPKVREFGGVAVDVMHISAKGHALAAGLVIQYLRDQLDSSPLPVSKTGAFRRFASSSVRRPTLRVLEVPATSLTGQFNPFEPDAKHAPVCRSENSGRMHGKVSSLVDDFGAGEVKGLPLAEGSHGWSQWSWKEKRYIVAREPGAIALFDFVISEPIPVPVSGTDDNAIIEDVVATKEEIEVEAEEDEGEEDGNEVAASPRTGTREGEGGFDPPPLAMRPGGAYNVKSNTHQEQRRRRYTPKSHRRREARKDERRWISGPNQPRSRKADGSVLIGYQRSAKLGLGSVWCWVDDDRMQGTQVDGWWKLDKRNMGMVKEVASGLEPGRHTLHCELLQQTLDPGGGTEFRLFAVMHD</sequence>
<evidence type="ECO:0000313" key="4">
    <source>
        <dbReference type="Proteomes" id="UP001388673"/>
    </source>
</evidence>
<dbReference type="CDD" id="cd00229">
    <property type="entry name" value="SGNH_hydrolase"/>
    <property type="match status" value="1"/>
</dbReference>
<dbReference type="GeneID" id="92179495"/>
<feature type="compositionally biased region" description="Basic residues" evidence="1">
    <location>
        <begin position="563"/>
        <end position="577"/>
    </location>
</feature>
<keyword evidence="2" id="KW-0732">Signal</keyword>
<evidence type="ECO:0000256" key="2">
    <source>
        <dbReference type="SAM" id="SignalP"/>
    </source>
</evidence>
<feature type="signal peptide" evidence="2">
    <location>
        <begin position="1"/>
        <end position="36"/>
    </location>
</feature>
<dbReference type="SUPFAM" id="SSF52266">
    <property type="entry name" value="SGNH hydrolase"/>
    <property type="match status" value="1"/>
</dbReference>
<reference evidence="3 4" key="1">
    <citation type="journal article" date="2024" name="bioRxiv">
        <title>Comparative genomics of Cryptococcus and Kwoniella reveals pathogenesis evolution and contrasting karyotype dynamics via intercentromeric recombination or chromosome fusion.</title>
        <authorList>
            <person name="Coelho M.A."/>
            <person name="David-Palma M."/>
            <person name="Shea T."/>
            <person name="Bowers K."/>
            <person name="McGinley-Smith S."/>
            <person name="Mohammad A.W."/>
            <person name="Gnirke A."/>
            <person name="Yurkov A.M."/>
            <person name="Nowrousian M."/>
            <person name="Sun S."/>
            <person name="Cuomo C.A."/>
            <person name="Heitman J."/>
        </authorList>
    </citation>
    <scope>NUCLEOTIDE SEQUENCE [LARGE SCALE GENOMIC DNA]</scope>
    <source>
        <strain evidence="3 4">CBS 13917</strain>
    </source>
</reference>
<dbReference type="Proteomes" id="UP001388673">
    <property type="component" value="Unassembled WGS sequence"/>
</dbReference>
<accession>A0AAW0YTW0</accession>
<evidence type="ECO:0008006" key="5">
    <source>
        <dbReference type="Google" id="ProtNLM"/>
    </source>
</evidence>
<feature type="compositionally biased region" description="Acidic residues" evidence="1">
    <location>
        <begin position="511"/>
        <end position="523"/>
    </location>
</feature>
<dbReference type="PANTHER" id="PTHR34407:SF1">
    <property type="entry name" value="SGNH HYDROLASE-TYPE ESTERASE DOMAIN-CONTAINING PROTEIN"/>
    <property type="match status" value="1"/>
</dbReference>
<feature type="region of interest" description="Disordered" evidence="1">
    <location>
        <begin position="511"/>
        <end position="598"/>
    </location>
</feature>
<feature type="chain" id="PRO_5043553275" description="SGNH hydrolase-type esterase domain-containing protein" evidence="2">
    <location>
        <begin position="37"/>
        <end position="683"/>
    </location>
</feature>